<evidence type="ECO:0000313" key="2">
    <source>
        <dbReference type="EMBL" id="PIT55398.1"/>
    </source>
</evidence>
<reference evidence="2 3" key="1">
    <citation type="journal article" date="2017" name="MBio">
        <title>Type VI secretion-mediated competition in the bee gut microbiome.</title>
        <authorList>
            <person name="Steele M.I."/>
            <person name="Kwong W.K."/>
            <person name="Powell J.E."/>
            <person name="Whiteley M."/>
            <person name="Moran N.A."/>
        </authorList>
    </citation>
    <scope>NUCLEOTIDE SEQUENCE [LARGE SCALE GENOMIC DNA]</scope>
    <source>
        <strain evidence="2 3">Nev3CBA3</strain>
    </source>
</reference>
<evidence type="ECO:0000259" key="1">
    <source>
        <dbReference type="Pfam" id="PF18974"/>
    </source>
</evidence>
<dbReference type="RefSeq" id="WP_100137427.1">
    <property type="nucleotide sequence ID" value="NZ_MEIS01000098.1"/>
</dbReference>
<comment type="caution">
    <text evidence="2">The sequence shown here is derived from an EMBL/GenBank/DDBJ whole genome shotgun (WGS) entry which is preliminary data.</text>
</comment>
<accession>A0A2N9XY95</accession>
<proteinExistence type="predicted"/>
<evidence type="ECO:0000313" key="3">
    <source>
        <dbReference type="Proteomes" id="UP000229434"/>
    </source>
</evidence>
<dbReference type="EMBL" id="MEIS01000098">
    <property type="protein sequence ID" value="PIT55398.1"/>
    <property type="molecule type" value="Genomic_DNA"/>
</dbReference>
<protein>
    <recommendedName>
        <fullName evidence="1">DUF5710 domain-containing protein</fullName>
    </recommendedName>
</protein>
<gene>
    <name evidence="2" type="ORF">BHC49_06400</name>
</gene>
<dbReference type="Proteomes" id="UP000229434">
    <property type="component" value="Unassembled WGS sequence"/>
</dbReference>
<name>A0A2N9XY95_9NEIS</name>
<dbReference type="Pfam" id="PF18974">
    <property type="entry name" value="DUF5710"/>
    <property type="match status" value="1"/>
</dbReference>
<dbReference type="AlphaFoldDB" id="A0A2N9XY95"/>
<dbReference type="InterPro" id="IPR043764">
    <property type="entry name" value="DUF5710"/>
</dbReference>
<sequence>MSTAIQQFRLDRSRLNAESLAKKQAEHEKFISYTPKKQAVLKLRKVLSRYQGKNVQQGGYDFNHVDSKAVDVYAKFLVEEIKLMLIDKEKPQKYAASMLTAYRPWRPWGCLLNIIDTLERGGLVEKLRNGVYQYTEAGRLLASALYADPPDFSKVNAKAAEREKKKEEAKKAKIMSQRAARTYLNVPYTERWTAKQHGARWDKDVKKWYLPEGVEMHEDLKQYACDE</sequence>
<feature type="domain" description="DUF5710" evidence="1">
    <location>
        <begin position="181"/>
        <end position="217"/>
    </location>
</feature>
<organism evidence="2 3">
    <name type="scientific">Snodgrassella alvi</name>
    <dbReference type="NCBI Taxonomy" id="1196083"/>
    <lineage>
        <taxon>Bacteria</taxon>
        <taxon>Pseudomonadati</taxon>
        <taxon>Pseudomonadota</taxon>
        <taxon>Betaproteobacteria</taxon>
        <taxon>Neisseriales</taxon>
        <taxon>Neisseriaceae</taxon>
        <taxon>Snodgrassella</taxon>
    </lineage>
</organism>